<dbReference type="Pfam" id="PF03551">
    <property type="entry name" value="PadR"/>
    <property type="match status" value="1"/>
</dbReference>
<evidence type="ECO:0000259" key="2">
    <source>
        <dbReference type="Pfam" id="PF10400"/>
    </source>
</evidence>
<dbReference type="PANTHER" id="PTHR43252:SF6">
    <property type="entry name" value="NEGATIVE TRANSCRIPTION REGULATOR PADR"/>
    <property type="match status" value="1"/>
</dbReference>
<feature type="domain" description="Transcription regulator PadR C-terminal" evidence="2">
    <location>
        <begin position="94"/>
        <end position="175"/>
    </location>
</feature>
<feature type="domain" description="Transcription regulator PadR N-terminal" evidence="1">
    <location>
        <begin position="11"/>
        <end position="82"/>
    </location>
</feature>
<dbReference type="GO" id="GO:0003677">
    <property type="term" value="F:DNA binding"/>
    <property type="evidence" value="ECO:0007669"/>
    <property type="project" value="UniProtKB-KW"/>
</dbReference>
<dbReference type="InterPro" id="IPR018309">
    <property type="entry name" value="Tscrpt_reg_PadR_C"/>
</dbReference>
<evidence type="ECO:0000259" key="1">
    <source>
        <dbReference type="Pfam" id="PF03551"/>
    </source>
</evidence>
<dbReference type="InterPro" id="IPR036390">
    <property type="entry name" value="WH_DNA-bd_sf"/>
</dbReference>
<proteinExistence type="predicted"/>
<dbReference type="InterPro" id="IPR005149">
    <property type="entry name" value="Tscrpt_reg_PadR_N"/>
</dbReference>
<dbReference type="Pfam" id="PF10400">
    <property type="entry name" value="Vir_act_alpha_C"/>
    <property type="match status" value="1"/>
</dbReference>
<keyword evidence="4" id="KW-1185">Reference proteome</keyword>
<reference evidence="3 4" key="1">
    <citation type="submission" date="2020-08" db="EMBL/GenBank/DDBJ databases">
        <title>Genomic Encyclopedia of Type Strains, Phase IV (KMG-IV): sequencing the most valuable type-strain genomes for metagenomic binning, comparative biology and taxonomic classification.</title>
        <authorList>
            <person name="Goeker M."/>
        </authorList>
    </citation>
    <scope>NUCLEOTIDE SEQUENCE [LARGE SCALE GENOMIC DNA]</scope>
    <source>
        <strain evidence="3 4">DSM 45615</strain>
    </source>
</reference>
<comment type="caution">
    <text evidence="3">The sequence shown here is derived from an EMBL/GenBank/DDBJ whole genome shotgun (WGS) entry which is preliminary data.</text>
</comment>
<dbReference type="SUPFAM" id="SSF46785">
    <property type="entry name" value="Winged helix' DNA-binding domain"/>
    <property type="match status" value="1"/>
</dbReference>
<dbReference type="EMBL" id="JACHGN010000001">
    <property type="protein sequence ID" value="MBB5130849.1"/>
    <property type="molecule type" value="Genomic_DNA"/>
</dbReference>
<dbReference type="PANTHER" id="PTHR43252">
    <property type="entry name" value="TRANSCRIPTIONAL REGULATOR YQJI"/>
    <property type="match status" value="1"/>
</dbReference>
<keyword evidence="3" id="KW-0238">DNA-binding</keyword>
<protein>
    <submittedName>
        <fullName evidence="3">DNA-binding PadR family transcriptional regulator</fullName>
    </submittedName>
</protein>
<gene>
    <name evidence="3" type="ORF">HNP84_000537</name>
</gene>
<name>A0A840NVK8_9ACTN</name>
<evidence type="ECO:0000313" key="3">
    <source>
        <dbReference type="EMBL" id="MBB5130849.1"/>
    </source>
</evidence>
<dbReference type="Gene3D" id="1.10.10.10">
    <property type="entry name" value="Winged helix-like DNA-binding domain superfamily/Winged helix DNA-binding domain"/>
    <property type="match status" value="1"/>
</dbReference>
<dbReference type="Gene3D" id="6.10.140.190">
    <property type="match status" value="1"/>
</dbReference>
<organism evidence="3 4">
    <name type="scientific">Thermocatellispora tengchongensis</name>
    <dbReference type="NCBI Taxonomy" id="1073253"/>
    <lineage>
        <taxon>Bacteria</taxon>
        <taxon>Bacillati</taxon>
        <taxon>Actinomycetota</taxon>
        <taxon>Actinomycetes</taxon>
        <taxon>Streptosporangiales</taxon>
        <taxon>Streptosporangiaceae</taxon>
        <taxon>Thermocatellispora</taxon>
    </lineage>
</organism>
<dbReference type="Proteomes" id="UP000578449">
    <property type="component" value="Unassembled WGS sequence"/>
</dbReference>
<dbReference type="RefSeq" id="WP_185047669.1">
    <property type="nucleotide sequence ID" value="NZ_BAABIX010000013.1"/>
</dbReference>
<sequence>MARRDQSEMAILGGLSMQPMTAYALREAIRDVLGHFWSESFGQIYPTLNALEEKGHVRRREGPRAGSSIFEITESGAARLHELLSEPITTTPPRNGLLLRLFFGRTLGEDRCRELIEEARADAERRLADYDALARTVTTQEADSPDLPYNLITIAAGRHGAQATIGWADEALALLPATKKATP</sequence>
<accession>A0A840NVK8</accession>
<dbReference type="AlphaFoldDB" id="A0A840NVK8"/>
<dbReference type="InterPro" id="IPR036388">
    <property type="entry name" value="WH-like_DNA-bd_sf"/>
</dbReference>
<evidence type="ECO:0000313" key="4">
    <source>
        <dbReference type="Proteomes" id="UP000578449"/>
    </source>
</evidence>